<sequence length="934" mass="107392">MSKSSDFDRSIPNRRHRFQYDRPENSTLRPNFGNETAESSISITHIPASVSRPTIIAFAEQFGELSMEPHITPSDGKLKKSAYITFTTKSAFQLCMDSQRRQASMLDGYPVTIQRWMPTGILFQRTNRLLVFVQLSTSGRTLDENELRTYFETNYGKVTGFGWKFDNVATIDFEDYDSVDRALMTSLTHTINGITVRLEKMRSANIRQAYENTVAPNDINFCVHVKNIPPHVSGEQLATLFGSRVWDVLIRKGKFVDVDPFEAWILKLNSMTKAQQLAESVKSIDGVDIECNAEQEPLNEWTLCSGNRDGWCKHGNNCIYRHVTCTYGDECTIDQCPYSHSTQRAIVPNPRYRSAGPIDQQYRIKIDGLPSNMTALELLTELKGQPLSLLNLIETPEMPTGSTFRHFYLTRQAAEKLARRRVYEWHGYTIRVTYIVKCQLEYDRAPIEQIPSSPSIDNNGDHQLSTVFAPLSPGINEIIGMPSEWVWTNRRLGHTISEVYFVYSTESNDNRLGAMKLYRHSSNLESMRARRELLALQALKNEASVVSIYQSNILDVTRKEDAPMWIITELVSESTLKDYVDKHKSQITVRVILSLARQLLNIIQRCHKARVIHRNLEPNNIMVQRAQVHASVDEVKLILIDLDLCWIDSQQSQISEEDDLKMIEHVIKRHSTDNVKQTFDNIFSKLTHYLSSSGQLNNPTLDSTGVCCILYWLITDKWLDQMSTVNFCNQASDLQQTINKKLGDIDDTTKVNEQLLRTFERAFGPVDNRWHIDELVDHLTTIDTCLNDFEATHIDKFFPTASTMDMLLPLGDPYPRTVTMLARIKQNFTQQYTTVAKWSHDKNWWSIKTHDNEVKNMDELIYNHQERHCAVPIVCIAKIEHDQTILFLTTALSDNITSLKPICKLDNETPDMNFSPYYNNAIKKLVIEWLKRDI</sequence>
<dbReference type="SUPFAM" id="SSF56112">
    <property type="entry name" value="Protein kinase-like (PK-like)"/>
    <property type="match status" value="1"/>
</dbReference>
<protein>
    <submittedName>
        <fullName evidence="5">Uncharacterized protein</fullName>
    </submittedName>
</protein>
<organism evidence="5 6">
    <name type="scientific">Rotaria socialis</name>
    <dbReference type="NCBI Taxonomy" id="392032"/>
    <lineage>
        <taxon>Eukaryota</taxon>
        <taxon>Metazoa</taxon>
        <taxon>Spiralia</taxon>
        <taxon>Gnathifera</taxon>
        <taxon>Rotifera</taxon>
        <taxon>Eurotatoria</taxon>
        <taxon>Bdelloidea</taxon>
        <taxon>Philodinida</taxon>
        <taxon>Philodinidae</taxon>
        <taxon>Rotaria</taxon>
    </lineage>
</organism>
<dbReference type="PANTHER" id="PTHR44167:SF24">
    <property type="entry name" value="SERINE_THREONINE-PROTEIN KINASE CHK2"/>
    <property type="match status" value="1"/>
</dbReference>
<feature type="compositionally biased region" description="Basic and acidic residues" evidence="2">
    <location>
        <begin position="1"/>
        <end position="11"/>
    </location>
</feature>
<dbReference type="SMART" id="SM00220">
    <property type="entry name" value="S_TKc"/>
    <property type="match status" value="1"/>
</dbReference>
<feature type="region of interest" description="Disordered" evidence="2">
    <location>
        <begin position="1"/>
        <end position="33"/>
    </location>
</feature>
<dbReference type="Gene3D" id="1.10.510.10">
    <property type="entry name" value="Transferase(Phosphotransferase) domain 1"/>
    <property type="match status" value="1"/>
</dbReference>
<dbReference type="PROSITE" id="PS50011">
    <property type="entry name" value="PROTEIN_KINASE_DOM"/>
    <property type="match status" value="1"/>
</dbReference>
<proteinExistence type="predicted"/>
<evidence type="ECO:0000313" key="5">
    <source>
        <dbReference type="EMBL" id="CAF3515152.1"/>
    </source>
</evidence>
<dbReference type="InterPro" id="IPR000719">
    <property type="entry name" value="Prot_kinase_dom"/>
</dbReference>
<feature type="domain" description="Protein kinase" evidence="3">
    <location>
        <begin position="485"/>
        <end position="781"/>
    </location>
</feature>
<dbReference type="InterPro" id="IPR011009">
    <property type="entry name" value="Kinase-like_dom_sf"/>
</dbReference>
<dbReference type="PANTHER" id="PTHR44167">
    <property type="entry name" value="OVARIAN-SPECIFIC SERINE/THREONINE-PROTEIN KINASE LOK-RELATED"/>
    <property type="match status" value="1"/>
</dbReference>
<evidence type="ECO:0000259" key="4">
    <source>
        <dbReference type="PROSITE" id="PS50102"/>
    </source>
</evidence>
<dbReference type="PROSITE" id="PS50102">
    <property type="entry name" value="RRM"/>
    <property type="match status" value="1"/>
</dbReference>
<keyword evidence="1" id="KW-0694">RNA-binding</keyword>
<dbReference type="InterPro" id="IPR000504">
    <property type="entry name" value="RRM_dom"/>
</dbReference>
<evidence type="ECO:0000259" key="3">
    <source>
        <dbReference type="PROSITE" id="PS50011"/>
    </source>
</evidence>
<comment type="caution">
    <text evidence="5">The sequence shown here is derived from an EMBL/GenBank/DDBJ whole genome shotgun (WGS) entry which is preliminary data.</text>
</comment>
<dbReference type="Pfam" id="PF00069">
    <property type="entry name" value="Pkinase"/>
    <property type="match status" value="1"/>
</dbReference>
<dbReference type="SMART" id="SM00360">
    <property type="entry name" value="RRM"/>
    <property type="match status" value="2"/>
</dbReference>
<dbReference type="InterPro" id="IPR035979">
    <property type="entry name" value="RBD_domain_sf"/>
</dbReference>
<dbReference type="GO" id="GO:0005524">
    <property type="term" value="F:ATP binding"/>
    <property type="evidence" value="ECO:0007669"/>
    <property type="project" value="InterPro"/>
</dbReference>
<evidence type="ECO:0000313" key="6">
    <source>
        <dbReference type="Proteomes" id="UP000663865"/>
    </source>
</evidence>
<dbReference type="Proteomes" id="UP000663865">
    <property type="component" value="Unassembled WGS sequence"/>
</dbReference>
<dbReference type="GO" id="GO:0044773">
    <property type="term" value="P:mitotic DNA damage checkpoint signaling"/>
    <property type="evidence" value="ECO:0007669"/>
    <property type="project" value="TreeGrafter"/>
</dbReference>
<gene>
    <name evidence="5" type="ORF">KIK155_LOCUS16600</name>
</gene>
<evidence type="ECO:0000256" key="1">
    <source>
        <dbReference type="PROSITE-ProRule" id="PRU00176"/>
    </source>
</evidence>
<evidence type="ECO:0000256" key="2">
    <source>
        <dbReference type="SAM" id="MobiDB-lite"/>
    </source>
</evidence>
<feature type="domain" description="RRM" evidence="4">
    <location>
        <begin position="128"/>
        <end position="211"/>
    </location>
</feature>
<dbReference type="GO" id="GO:0004674">
    <property type="term" value="F:protein serine/threonine kinase activity"/>
    <property type="evidence" value="ECO:0007669"/>
    <property type="project" value="TreeGrafter"/>
</dbReference>
<dbReference type="EMBL" id="CAJNYV010002943">
    <property type="protein sequence ID" value="CAF3515152.1"/>
    <property type="molecule type" value="Genomic_DNA"/>
</dbReference>
<dbReference type="GO" id="GO:0005737">
    <property type="term" value="C:cytoplasm"/>
    <property type="evidence" value="ECO:0007669"/>
    <property type="project" value="TreeGrafter"/>
</dbReference>
<dbReference type="GO" id="GO:0005634">
    <property type="term" value="C:nucleus"/>
    <property type="evidence" value="ECO:0007669"/>
    <property type="project" value="TreeGrafter"/>
</dbReference>
<reference evidence="5" key="1">
    <citation type="submission" date="2021-02" db="EMBL/GenBank/DDBJ databases">
        <authorList>
            <person name="Nowell W R."/>
        </authorList>
    </citation>
    <scope>NUCLEOTIDE SEQUENCE</scope>
</reference>
<dbReference type="AlphaFoldDB" id="A0A818I752"/>
<dbReference type="SUPFAM" id="SSF54928">
    <property type="entry name" value="RNA-binding domain, RBD"/>
    <property type="match status" value="2"/>
</dbReference>
<accession>A0A818I752</accession>
<dbReference type="GO" id="GO:0003723">
    <property type="term" value="F:RNA binding"/>
    <property type="evidence" value="ECO:0007669"/>
    <property type="project" value="UniProtKB-UniRule"/>
</dbReference>
<name>A0A818I752_9BILA</name>